<keyword evidence="7" id="KW-1185">Reference proteome</keyword>
<dbReference type="InterPro" id="IPR042178">
    <property type="entry name" value="Serpin_sf_1"/>
</dbReference>
<dbReference type="GO" id="GO:0005737">
    <property type="term" value="C:cytoplasm"/>
    <property type="evidence" value="ECO:0007669"/>
    <property type="project" value="TreeGrafter"/>
</dbReference>
<protein>
    <submittedName>
        <fullName evidence="8">Serpin B9-like</fullName>
    </submittedName>
</protein>
<dbReference type="AlphaFoldDB" id="A0A6P5P8A3"/>
<comment type="similarity">
    <text evidence="1">Belongs to the serpin family. Ov-serpin subfamily.</text>
</comment>
<dbReference type="PANTHER" id="PTHR11461:SF131">
    <property type="entry name" value="NK21B-RELATED"/>
    <property type="match status" value="1"/>
</dbReference>
<dbReference type="InterPro" id="IPR023796">
    <property type="entry name" value="Serpin_dom"/>
</dbReference>
<dbReference type="CDD" id="cd19956">
    <property type="entry name" value="serpinB"/>
    <property type="match status" value="1"/>
</dbReference>
<accession>A0A6P5P8A3</accession>
<dbReference type="InterPro" id="IPR000240">
    <property type="entry name" value="Serpin_B9/Maspin"/>
</dbReference>
<keyword evidence="2" id="KW-0646">Protease inhibitor</keyword>
<dbReference type="GO" id="GO:0005615">
    <property type="term" value="C:extracellular space"/>
    <property type="evidence" value="ECO:0007669"/>
    <property type="project" value="InterPro"/>
</dbReference>
<dbReference type="PROSITE" id="PS00284">
    <property type="entry name" value="SERPIN"/>
    <property type="match status" value="1"/>
</dbReference>
<organism evidence="7 8">
    <name type="scientific">Mus caroli</name>
    <name type="common">Ryukyu mouse</name>
    <name type="synonym">Ricefield mouse</name>
    <dbReference type="NCBI Taxonomy" id="10089"/>
    <lineage>
        <taxon>Eukaryota</taxon>
        <taxon>Metazoa</taxon>
        <taxon>Chordata</taxon>
        <taxon>Craniata</taxon>
        <taxon>Vertebrata</taxon>
        <taxon>Euteleostomi</taxon>
        <taxon>Mammalia</taxon>
        <taxon>Eutheria</taxon>
        <taxon>Euarchontoglires</taxon>
        <taxon>Glires</taxon>
        <taxon>Rodentia</taxon>
        <taxon>Myomorpha</taxon>
        <taxon>Muroidea</taxon>
        <taxon>Muridae</taxon>
        <taxon>Murinae</taxon>
        <taxon>Mus</taxon>
        <taxon>Mus</taxon>
    </lineage>
</organism>
<keyword evidence="3" id="KW-0732">Signal</keyword>
<dbReference type="Gene3D" id="2.10.310.10">
    <property type="entry name" value="Serpins superfamily"/>
    <property type="match status" value="1"/>
</dbReference>
<evidence type="ECO:0000256" key="4">
    <source>
        <dbReference type="ARBA" id="ARBA00022900"/>
    </source>
</evidence>
<dbReference type="Proteomes" id="UP000515126">
    <property type="component" value="Unplaced"/>
</dbReference>
<gene>
    <name evidence="8" type="primary">LOC110288368</name>
</gene>
<dbReference type="FunFam" id="2.30.39.10:FF:000001">
    <property type="entry name" value="Serpin family B member 2"/>
    <property type="match status" value="1"/>
</dbReference>
<proteinExistence type="inferred from homology"/>
<dbReference type="PRINTS" id="PR00676">
    <property type="entry name" value="MASPIN"/>
</dbReference>
<dbReference type="InterPro" id="IPR042185">
    <property type="entry name" value="Serpin_sf_2"/>
</dbReference>
<dbReference type="Gene3D" id="3.30.497.10">
    <property type="entry name" value="Antithrombin, subunit I, domain 2"/>
    <property type="match status" value="1"/>
</dbReference>
<evidence type="ECO:0000256" key="5">
    <source>
        <dbReference type="ARBA" id="ARBA00023180"/>
    </source>
</evidence>
<evidence type="ECO:0000259" key="6">
    <source>
        <dbReference type="SMART" id="SM00093"/>
    </source>
</evidence>
<dbReference type="KEGG" id="mcal:110288368"/>
<sequence>MNNLSQANGTFAIHLLKMLCQDNPSENVCFSPMSISSALAMVLLGAKGDTATQICQALHLNPDEDVHQGFQLLLHNLNKPKNKKYCLRMANRLFAENTCELLPTFKESCLKFYHSEMEQLSFAEAAEESRQHINMWVSKQTNGKIPDLLSKDSVDSQTRLILVNALYFQGTWYKLFEKDSTKEMPFKINKKETRPVQMMWQEDRFYHAYVKEIQAQVLVMPYEGIDLNFVVLLPDKGVDISKVENNLTFEKLTAWTKPEFMNGIELHVYLPKFQLQEDYDMNSLLQHLGILDVFDGSKADLSGMSTKENLCLSQFVHKCVVEVNEEGTEAAAASAGKIIQCCLGSYPKTFCADHPFLFFIMHNTTNSILFCGRFSSP</sequence>
<dbReference type="Gene3D" id="2.30.39.10">
    <property type="entry name" value="Alpha-1-antitrypsin, domain 1"/>
    <property type="match status" value="1"/>
</dbReference>
<evidence type="ECO:0000313" key="8">
    <source>
        <dbReference type="RefSeq" id="XP_021010390.1"/>
    </source>
</evidence>
<evidence type="ECO:0000313" key="7">
    <source>
        <dbReference type="Proteomes" id="UP000515126"/>
    </source>
</evidence>
<evidence type="ECO:0000256" key="3">
    <source>
        <dbReference type="ARBA" id="ARBA00022729"/>
    </source>
</evidence>
<name>A0A6P5P8A3_MUSCR</name>
<reference evidence="8" key="1">
    <citation type="submission" date="2025-08" db="UniProtKB">
        <authorList>
            <consortium name="RefSeq"/>
        </authorList>
    </citation>
    <scope>IDENTIFICATION</scope>
</reference>
<dbReference type="Pfam" id="PF00079">
    <property type="entry name" value="Serpin"/>
    <property type="match status" value="1"/>
</dbReference>
<evidence type="ECO:0000256" key="2">
    <source>
        <dbReference type="ARBA" id="ARBA00022690"/>
    </source>
</evidence>
<feature type="domain" description="Serpin" evidence="6">
    <location>
        <begin position="13"/>
        <end position="377"/>
    </location>
</feature>
<dbReference type="RefSeq" id="XP_021010390.1">
    <property type="nucleotide sequence ID" value="XM_021154731.1"/>
</dbReference>
<dbReference type="FunFam" id="2.10.310.10:FF:000001">
    <property type="entry name" value="Serpin family A member 1"/>
    <property type="match status" value="1"/>
</dbReference>
<dbReference type="InterPro" id="IPR023795">
    <property type="entry name" value="Serpin_CS"/>
</dbReference>
<dbReference type="InterPro" id="IPR000215">
    <property type="entry name" value="Serpin_fam"/>
</dbReference>
<dbReference type="SMART" id="SM00093">
    <property type="entry name" value="SERPIN"/>
    <property type="match status" value="1"/>
</dbReference>
<dbReference type="SUPFAM" id="SSF56574">
    <property type="entry name" value="Serpins"/>
    <property type="match status" value="1"/>
</dbReference>
<dbReference type="PANTHER" id="PTHR11461">
    <property type="entry name" value="SERINE PROTEASE INHIBITOR, SERPIN"/>
    <property type="match status" value="1"/>
</dbReference>
<dbReference type="FunFam" id="3.30.497.10:FF:000001">
    <property type="entry name" value="Serine protease inhibitor"/>
    <property type="match status" value="1"/>
</dbReference>
<keyword evidence="5" id="KW-0325">Glycoprotein</keyword>
<dbReference type="GeneID" id="110288368"/>
<keyword evidence="4" id="KW-0722">Serine protease inhibitor</keyword>
<dbReference type="GO" id="GO:0004867">
    <property type="term" value="F:serine-type endopeptidase inhibitor activity"/>
    <property type="evidence" value="ECO:0007669"/>
    <property type="project" value="UniProtKB-KW"/>
</dbReference>
<evidence type="ECO:0000256" key="1">
    <source>
        <dbReference type="ARBA" id="ARBA00006426"/>
    </source>
</evidence>
<dbReference type="InterPro" id="IPR036186">
    <property type="entry name" value="Serpin_sf"/>
</dbReference>